<keyword evidence="1" id="KW-0963">Cytoplasm</keyword>
<reference evidence="8 9" key="1">
    <citation type="submission" date="2015-06" db="EMBL/GenBank/DDBJ databases">
        <title>The Genome Sequence of Enterococcus faecium 131EA1.</title>
        <authorList>
            <consortium name="The Broad Institute Genomics Platform"/>
            <consortium name="The Broad Institute Genome Sequencing Center for Infectious Disease"/>
            <person name="Earl A.M."/>
            <person name="Van Tyne D."/>
            <person name="Lebreton F."/>
            <person name="Saavedra J.T."/>
            <person name="Gilmore M.S."/>
            <person name="Manson Mcguire A."/>
            <person name="Clock S."/>
            <person name="Crupain M."/>
            <person name="Rangan U."/>
            <person name="Young S."/>
            <person name="Abouelleil A."/>
            <person name="Cao P."/>
            <person name="Chapman S.B."/>
            <person name="Griggs A."/>
            <person name="Priest M."/>
            <person name="Shea T."/>
            <person name="Wortman J."/>
            <person name="Nusbaum C."/>
            <person name="Birren B."/>
        </authorList>
    </citation>
    <scope>NUCLEOTIDE SEQUENCE [LARGE SCALE GENOMIC DNA]</scope>
    <source>
        <strain evidence="8 9">131EA1</strain>
    </source>
</reference>
<dbReference type="PROSITE" id="PS50930">
    <property type="entry name" value="HTH_LYTTR"/>
    <property type="match status" value="1"/>
</dbReference>
<dbReference type="SMART" id="SM00850">
    <property type="entry name" value="LytTR"/>
    <property type="match status" value="1"/>
</dbReference>
<dbReference type="InterPro" id="IPR007492">
    <property type="entry name" value="LytTR_DNA-bd_dom"/>
</dbReference>
<dbReference type="Pfam" id="PF00072">
    <property type="entry name" value="Response_reg"/>
    <property type="match status" value="1"/>
</dbReference>
<dbReference type="GO" id="GO:0000156">
    <property type="term" value="F:phosphorelay response regulator activity"/>
    <property type="evidence" value="ECO:0007669"/>
    <property type="project" value="InterPro"/>
</dbReference>
<accession>A0A3F3NPL2</accession>
<evidence type="ECO:0000313" key="8">
    <source>
        <dbReference type="EMBL" id="RBS31203.1"/>
    </source>
</evidence>
<dbReference type="Gene3D" id="2.40.50.1020">
    <property type="entry name" value="LytTr DNA-binding domain"/>
    <property type="match status" value="1"/>
</dbReference>
<evidence type="ECO:0008006" key="10">
    <source>
        <dbReference type="Google" id="ProtNLM"/>
    </source>
</evidence>
<dbReference type="Proteomes" id="UP000253144">
    <property type="component" value="Unassembled WGS sequence"/>
</dbReference>
<keyword evidence="3" id="KW-0010">Activator</keyword>
<dbReference type="Gene3D" id="3.40.50.2300">
    <property type="match status" value="1"/>
</dbReference>
<comment type="function">
    <text evidence="4">Required for high-level post-exponential phase expression of a series of secreted proteins.</text>
</comment>
<dbReference type="SMART" id="SM00448">
    <property type="entry name" value="REC"/>
    <property type="match status" value="1"/>
</dbReference>
<proteinExistence type="predicted"/>
<dbReference type="GO" id="GO:0003677">
    <property type="term" value="F:DNA binding"/>
    <property type="evidence" value="ECO:0007669"/>
    <property type="project" value="InterPro"/>
</dbReference>
<evidence type="ECO:0000256" key="3">
    <source>
        <dbReference type="ARBA" id="ARBA00023159"/>
    </source>
</evidence>
<comment type="caution">
    <text evidence="8">The sequence shown here is derived from an EMBL/GenBank/DDBJ whole genome shotgun (WGS) entry which is preliminary data.</text>
</comment>
<feature type="modified residue" description="4-aspartylphosphate" evidence="5">
    <location>
        <position position="65"/>
    </location>
</feature>
<dbReference type="InterPro" id="IPR011006">
    <property type="entry name" value="CheY-like_superfamily"/>
</dbReference>
<dbReference type="AlphaFoldDB" id="A0A3F3NPL2"/>
<evidence type="ECO:0000256" key="4">
    <source>
        <dbReference type="ARBA" id="ARBA00037164"/>
    </source>
</evidence>
<organism evidence="8 9">
    <name type="scientific">Enterococcus faecium</name>
    <name type="common">Streptococcus faecium</name>
    <dbReference type="NCBI Taxonomy" id="1352"/>
    <lineage>
        <taxon>Bacteria</taxon>
        <taxon>Bacillati</taxon>
        <taxon>Bacillota</taxon>
        <taxon>Bacilli</taxon>
        <taxon>Lactobacillales</taxon>
        <taxon>Enterococcaceae</taxon>
        <taxon>Enterococcus</taxon>
    </lineage>
</organism>
<keyword evidence="2" id="KW-0902">Two-component regulatory system</keyword>
<dbReference type="PANTHER" id="PTHR37299:SF3">
    <property type="entry name" value="STAGE 0 SPORULATION PROTEIN A HOMOLOG"/>
    <property type="match status" value="1"/>
</dbReference>
<evidence type="ECO:0000259" key="6">
    <source>
        <dbReference type="PROSITE" id="PS50110"/>
    </source>
</evidence>
<evidence type="ECO:0000313" key="9">
    <source>
        <dbReference type="Proteomes" id="UP000253144"/>
    </source>
</evidence>
<dbReference type="InterPro" id="IPR046947">
    <property type="entry name" value="LytR-like"/>
</dbReference>
<protein>
    <recommendedName>
        <fullName evidence="10">DNA-binding response regulator</fullName>
    </recommendedName>
</protein>
<gene>
    <name evidence="8" type="ORF">EB12_01388</name>
</gene>
<evidence type="ECO:0000259" key="7">
    <source>
        <dbReference type="PROSITE" id="PS50930"/>
    </source>
</evidence>
<dbReference type="InterPro" id="IPR001789">
    <property type="entry name" value="Sig_transdc_resp-reg_receiver"/>
</dbReference>
<name>A0A3F3NPL2_ENTFC</name>
<evidence type="ECO:0000256" key="2">
    <source>
        <dbReference type="ARBA" id="ARBA00023012"/>
    </source>
</evidence>
<feature type="domain" description="HTH LytTR-type" evidence="7">
    <location>
        <begin position="147"/>
        <end position="248"/>
    </location>
</feature>
<keyword evidence="5" id="KW-0597">Phosphoprotein</keyword>
<dbReference type="PANTHER" id="PTHR37299">
    <property type="entry name" value="TRANSCRIPTIONAL REGULATOR-RELATED"/>
    <property type="match status" value="1"/>
</dbReference>
<evidence type="ECO:0000256" key="5">
    <source>
        <dbReference type="PROSITE-ProRule" id="PRU00169"/>
    </source>
</evidence>
<dbReference type="SUPFAM" id="SSF52172">
    <property type="entry name" value="CheY-like"/>
    <property type="match status" value="1"/>
</dbReference>
<feature type="domain" description="Response regulatory" evidence="6">
    <location>
        <begin position="7"/>
        <end position="131"/>
    </location>
</feature>
<dbReference type="PROSITE" id="PS50110">
    <property type="entry name" value="RESPONSE_REGULATORY"/>
    <property type="match status" value="1"/>
</dbReference>
<evidence type="ECO:0000256" key="1">
    <source>
        <dbReference type="ARBA" id="ARBA00022490"/>
    </source>
</evidence>
<dbReference type="EMBL" id="LEQJ01000009">
    <property type="protein sequence ID" value="RBS31203.1"/>
    <property type="molecule type" value="Genomic_DNA"/>
</dbReference>
<dbReference type="Pfam" id="PF04397">
    <property type="entry name" value="LytTR"/>
    <property type="match status" value="1"/>
</dbReference>
<sequence length="248" mass="29297">MISMALPIFLCDDDSVLVQYYKSVIENWIMINDYDMELIFATTDPDDIFLYLKKNSITNCLFFLDIDLGTHLDGIDIAQQIRRDNEFAQIVFITSHQELAIKTLQRQISPLNYIVKDSQTEKNQIQKVLNSCHQQTFIDRLPNQRHLSFLMGSRSIRVDISTIYFIETSPTPHKLILYGENIMYEFYGKMDELTKEYHELLRVHKSFLINPQHIKSIDYKSRTITFPEEYSCHFPLVKTKLLKNLFHN</sequence>